<name>A0A182E6K5_ONCOC</name>
<keyword evidence="2" id="KW-0805">Transcription regulation</keyword>
<dbReference type="WBParaSite" id="nOo.2.0.1.t03644-RA">
    <property type="protein sequence ID" value="nOo.2.0.1.t03644-RA"/>
    <property type="gene ID" value="nOo.2.0.1.g03644"/>
</dbReference>
<protein>
    <submittedName>
        <fullName evidence="10">BZIP domain-containing protein</fullName>
    </submittedName>
</protein>
<keyword evidence="5" id="KW-0175">Coiled coil</keyword>
<dbReference type="GO" id="GO:0042127">
    <property type="term" value="P:regulation of cell population proliferation"/>
    <property type="evidence" value="ECO:0007669"/>
    <property type="project" value="TreeGrafter"/>
</dbReference>
<dbReference type="SUPFAM" id="SSF57959">
    <property type="entry name" value="Leucine zipper domain"/>
    <property type="match status" value="1"/>
</dbReference>
<sequence>MTSYVAYLILLHIPKVHHKNIPDALTQVQQLNGFVPSPALLNSPSFLAPLFQSVTASTNNNDQMKTVKSPVLTSPNSSNSNSNFSRHDSIVQACIAAARDSTEEGNGDVVSCIVPLVRESLSVIMQAAMSGMGSLAGYSFTQLTPTQLTPYAVATSSSAPITATTTSVLQQQQQQQPVGSSSATPAIMHLDDITMKNELPGCSSVTSLQSESINDTSTYDAYATSESNEMEACASSIRSSVSPRSQEEHVFMGSFSGDSYDALEQEKKKLERKRARNRLAASKCRQKKLQKINDLEKQVEEEKLRASRLNGDLKLLETSIAQLRQLLQEHHNNGCPISAKVIST</sequence>
<accession>A0A182E6K5</accession>
<dbReference type="PRINTS" id="PR00043">
    <property type="entry name" value="LEUZIPPRJUN"/>
</dbReference>
<dbReference type="PROSITE" id="PS00036">
    <property type="entry name" value="BZIP_BASIC"/>
    <property type="match status" value="1"/>
</dbReference>
<evidence type="ECO:0000256" key="4">
    <source>
        <dbReference type="ARBA" id="ARBA00023163"/>
    </source>
</evidence>
<dbReference type="GO" id="GO:0000981">
    <property type="term" value="F:DNA-binding transcription factor activity, RNA polymerase II-specific"/>
    <property type="evidence" value="ECO:0007669"/>
    <property type="project" value="TreeGrafter"/>
</dbReference>
<dbReference type="Proteomes" id="UP000271087">
    <property type="component" value="Unassembled WGS sequence"/>
</dbReference>
<dbReference type="EMBL" id="UYRW01000716">
    <property type="protein sequence ID" value="VDK69918.1"/>
    <property type="molecule type" value="Genomic_DNA"/>
</dbReference>
<dbReference type="OrthoDB" id="2187714at2759"/>
<feature type="compositionally biased region" description="Low complexity" evidence="6">
    <location>
        <begin position="74"/>
        <end position="84"/>
    </location>
</feature>
<evidence type="ECO:0000313" key="9">
    <source>
        <dbReference type="Proteomes" id="UP000271087"/>
    </source>
</evidence>
<evidence type="ECO:0000256" key="6">
    <source>
        <dbReference type="SAM" id="MobiDB-lite"/>
    </source>
</evidence>
<feature type="domain" description="BZIP" evidence="7">
    <location>
        <begin position="267"/>
        <end position="330"/>
    </location>
</feature>
<dbReference type="PROSITE" id="PS50217">
    <property type="entry name" value="BZIP"/>
    <property type="match status" value="1"/>
</dbReference>
<keyword evidence="4" id="KW-0804">Transcription</keyword>
<evidence type="ECO:0000313" key="10">
    <source>
        <dbReference type="WBParaSite" id="nOo.2.0.1.t03644-RA"/>
    </source>
</evidence>
<evidence type="ECO:0000313" key="8">
    <source>
        <dbReference type="EMBL" id="VDK69918.1"/>
    </source>
</evidence>
<gene>
    <name evidence="8" type="ORF">NOO_LOCUS3644</name>
</gene>
<dbReference type="PANTHER" id="PTHR11462">
    <property type="entry name" value="JUN TRANSCRIPTION FACTOR-RELATED"/>
    <property type="match status" value="1"/>
</dbReference>
<comment type="similarity">
    <text evidence="1">Belongs to the bZIP family. Jun subfamily.</text>
</comment>
<dbReference type="GO" id="GO:0051726">
    <property type="term" value="P:regulation of cell cycle"/>
    <property type="evidence" value="ECO:0007669"/>
    <property type="project" value="TreeGrafter"/>
</dbReference>
<organism evidence="10">
    <name type="scientific">Onchocerca ochengi</name>
    <name type="common">Filarial nematode worm</name>
    <dbReference type="NCBI Taxonomy" id="42157"/>
    <lineage>
        <taxon>Eukaryota</taxon>
        <taxon>Metazoa</taxon>
        <taxon>Ecdysozoa</taxon>
        <taxon>Nematoda</taxon>
        <taxon>Chromadorea</taxon>
        <taxon>Rhabditida</taxon>
        <taxon>Spirurina</taxon>
        <taxon>Spiruromorpha</taxon>
        <taxon>Filarioidea</taxon>
        <taxon>Onchocercidae</taxon>
        <taxon>Onchocerca</taxon>
    </lineage>
</organism>
<dbReference type="CDD" id="cd14696">
    <property type="entry name" value="bZIP_Jun"/>
    <property type="match status" value="1"/>
</dbReference>
<dbReference type="Pfam" id="PF03131">
    <property type="entry name" value="bZIP_Maf"/>
    <property type="match status" value="1"/>
</dbReference>
<reference evidence="10" key="1">
    <citation type="submission" date="2016-06" db="UniProtKB">
        <authorList>
            <consortium name="WormBaseParasite"/>
        </authorList>
    </citation>
    <scope>IDENTIFICATION</scope>
</reference>
<proteinExistence type="inferred from homology"/>
<evidence type="ECO:0000256" key="3">
    <source>
        <dbReference type="ARBA" id="ARBA00023125"/>
    </source>
</evidence>
<dbReference type="GO" id="GO:0000978">
    <property type="term" value="F:RNA polymerase II cis-regulatory region sequence-specific DNA binding"/>
    <property type="evidence" value="ECO:0007669"/>
    <property type="project" value="TreeGrafter"/>
</dbReference>
<dbReference type="InterPro" id="IPR046347">
    <property type="entry name" value="bZIP_sf"/>
</dbReference>
<reference evidence="8 9" key="2">
    <citation type="submission" date="2018-08" db="EMBL/GenBank/DDBJ databases">
        <authorList>
            <person name="Laetsch R D."/>
            <person name="Stevens L."/>
            <person name="Kumar S."/>
            <person name="Blaxter L. M."/>
        </authorList>
    </citation>
    <scope>NUCLEOTIDE SEQUENCE [LARGE SCALE GENOMIC DNA]</scope>
</reference>
<dbReference type="AlphaFoldDB" id="A0A182E6K5"/>
<feature type="region of interest" description="Disordered" evidence="6">
    <location>
        <begin position="61"/>
        <end position="85"/>
    </location>
</feature>
<keyword evidence="3" id="KW-0238">DNA-binding</keyword>
<evidence type="ECO:0000256" key="5">
    <source>
        <dbReference type="SAM" id="Coils"/>
    </source>
</evidence>
<dbReference type="Gene3D" id="1.20.5.170">
    <property type="match status" value="1"/>
</dbReference>
<dbReference type="GO" id="GO:0005667">
    <property type="term" value="C:transcription regulator complex"/>
    <property type="evidence" value="ECO:0007669"/>
    <property type="project" value="TreeGrafter"/>
</dbReference>
<evidence type="ECO:0000259" key="7">
    <source>
        <dbReference type="PROSITE" id="PS50217"/>
    </source>
</evidence>
<evidence type="ECO:0000256" key="1">
    <source>
        <dbReference type="ARBA" id="ARBA00006882"/>
    </source>
</evidence>
<dbReference type="InterPro" id="IPR002112">
    <property type="entry name" value="Leuzip_Jun"/>
</dbReference>
<dbReference type="PANTHER" id="PTHR11462:SF35">
    <property type="entry name" value="TRANSCRIPTION FACTOR JRA"/>
    <property type="match status" value="1"/>
</dbReference>
<dbReference type="InterPro" id="IPR004826">
    <property type="entry name" value="bZIP_Maf"/>
</dbReference>
<dbReference type="InterPro" id="IPR050946">
    <property type="entry name" value="AP-1_TF_bZIP"/>
</dbReference>
<evidence type="ECO:0000256" key="2">
    <source>
        <dbReference type="ARBA" id="ARBA00023015"/>
    </source>
</evidence>
<dbReference type="STRING" id="42157.A0A182E6K5"/>
<dbReference type="InterPro" id="IPR004827">
    <property type="entry name" value="bZIP"/>
</dbReference>
<dbReference type="SMART" id="SM00338">
    <property type="entry name" value="BRLZ"/>
    <property type="match status" value="1"/>
</dbReference>
<feature type="coiled-coil region" evidence="5">
    <location>
        <begin position="260"/>
        <end position="333"/>
    </location>
</feature>
<keyword evidence="9" id="KW-1185">Reference proteome</keyword>